<dbReference type="EMBL" id="JPVQ01000034">
    <property type="protein sequence ID" value="KGR89782.1"/>
    <property type="molecule type" value="Genomic_DNA"/>
</dbReference>
<feature type="transmembrane region" description="Helical" evidence="2">
    <location>
        <begin position="6"/>
        <end position="29"/>
    </location>
</feature>
<feature type="transmembrane region" description="Helical" evidence="2">
    <location>
        <begin position="178"/>
        <end position="198"/>
    </location>
</feature>
<feature type="transmembrane region" description="Helical" evidence="2">
    <location>
        <begin position="335"/>
        <end position="354"/>
    </location>
</feature>
<feature type="transmembrane region" description="Helical" evidence="2">
    <location>
        <begin position="112"/>
        <end position="130"/>
    </location>
</feature>
<dbReference type="GO" id="GO:0005886">
    <property type="term" value="C:plasma membrane"/>
    <property type="evidence" value="ECO:0007669"/>
    <property type="project" value="UniProtKB-SubCell"/>
</dbReference>
<evidence type="ECO:0000256" key="2">
    <source>
        <dbReference type="SAM" id="Phobius"/>
    </source>
</evidence>
<dbReference type="PANTHER" id="PTHR34820">
    <property type="entry name" value="INNER MEMBRANE PROTEIN YEBZ"/>
    <property type="match status" value="1"/>
</dbReference>
<feature type="transmembrane region" description="Helical" evidence="2">
    <location>
        <begin position="269"/>
        <end position="286"/>
    </location>
</feature>
<accession>A0A0A3JS29</accession>
<evidence type="ECO:0000256" key="1">
    <source>
        <dbReference type="ARBA" id="ARBA00004196"/>
    </source>
</evidence>
<dbReference type="OrthoDB" id="2387346at2"/>
<evidence type="ECO:0000313" key="4">
    <source>
        <dbReference type="Proteomes" id="UP000030595"/>
    </source>
</evidence>
<dbReference type="Proteomes" id="UP000030595">
    <property type="component" value="Unassembled WGS sequence"/>
</dbReference>
<protein>
    <recommendedName>
        <fullName evidence="5">Copper resistance protein D domain-containing protein</fullName>
    </recommendedName>
</protein>
<dbReference type="AlphaFoldDB" id="A0A0A3JS29"/>
<dbReference type="eggNOG" id="COG1276">
    <property type="taxonomic scope" value="Bacteria"/>
</dbReference>
<feature type="transmembrane region" description="Helical" evidence="2">
    <location>
        <begin position="41"/>
        <end position="65"/>
    </location>
</feature>
<dbReference type="RefSeq" id="WP_036178360.1">
    <property type="nucleotide sequence ID" value="NZ_AVCZ01000034.1"/>
</dbReference>
<evidence type="ECO:0000313" key="3">
    <source>
        <dbReference type="EMBL" id="KGR89782.1"/>
    </source>
</evidence>
<dbReference type="InterPro" id="IPR032694">
    <property type="entry name" value="CopC/D"/>
</dbReference>
<dbReference type="PANTHER" id="PTHR34820:SF4">
    <property type="entry name" value="INNER MEMBRANE PROTEIN YEBZ"/>
    <property type="match status" value="1"/>
</dbReference>
<feature type="transmembrane region" description="Helical" evidence="2">
    <location>
        <begin position="85"/>
        <end position="103"/>
    </location>
</feature>
<feature type="transmembrane region" description="Helical" evidence="2">
    <location>
        <begin position="142"/>
        <end position="166"/>
    </location>
</feature>
<name>A0A0A3JS29_9BACL</name>
<keyword evidence="2" id="KW-0812">Transmembrane</keyword>
<feature type="transmembrane region" description="Helical" evidence="2">
    <location>
        <begin position="229"/>
        <end position="248"/>
    </location>
</feature>
<feature type="transmembrane region" description="Helical" evidence="2">
    <location>
        <begin position="359"/>
        <end position="380"/>
    </location>
</feature>
<proteinExistence type="predicted"/>
<reference evidence="3 4" key="1">
    <citation type="submission" date="2014-02" db="EMBL/GenBank/DDBJ databases">
        <title>Draft genome sequence of Lysinibacillus massiliensis CCUG 49529.</title>
        <authorList>
            <person name="Zhang F."/>
            <person name="Wang G."/>
            <person name="Zhang L."/>
        </authorList>
    </citation>
    <scope>NUCLEOTIDE SEQUENCE [LARGE SCALE GENOMIC DNA]</scope>
    <source>
        <strain evidence="3 4">CCUG 49529</strain>
    </source>
</reference>
<keyword evidence="2" id="KW-0472">Membrane</keyword>
<keyword evidence="4" id="KW-1185">Reference proteome</keyword>
<keyword evidence="2" id="KW-1133">Transmembrane helix</keyword>
<organism evidence="3 4">
    <name type="scientific">Ureibacillus massiliensis 4400831 = CIP 108448 = CCUG 49529</name>
    <dbReference type="NCBI Taxonomy" id="1211035"/>
    <lineage>
        <taxon>Bacteria</taxon>
        <taxon>Bacillati</taxon>
        <taxon>Bacillota</taxon>
        <taxon>Bacilli</taxon>
        <taxon>Bacillales</taxon>
        <taxon>Caryophanaceae</taxon>
        <taxon>Ureibacillus</taxon>
    </lineage>
</organism>
<comment type="subcellular location">
    <subcellularLocation>
        <location evidence="1">Cell envelope</location>
    </subcellularLocation>
</comment>
<comment type="caution">
    <text evidence="3">The sequence shown here is derived from an EMBL/GenBank/DDBJ whole genome shotgun (WGS) entry which is preliminary data.</text>
</comment>
<gene>
    <name evidence="3" type="ORF">CD30_15260</name>
</gene>
<sequence length="381" mass="43309">MLLISLTEFILYISFSVLIGSLILLMVPENKKPPIYVPKKVLCLAAGLIPIAAFLPVFQTAYILAGDMDRWLFIKSVVFTFEIGKAWLFITFISVILICVLLAKNLETNKKLTIWAIFLTLLMLLGYGRSSHAATITEWQGFVFHTLHFLAVTVWIGILLVISWFSKNKNNWLNFLKWFTPIAITCLIITIVAGYFTMEIDIDSYDDPNASVIQEYQNSLIVNYGQALVLKHIFIISLVLFAFINGVMFRRRYNQESFNPLKWARLESVYALIVFGLTAFMGQSWPPHQIYLLINTEGASPLFETLYSGDIVNTIQNAENFEVFNVIISFGMDSYLLFGLAILFMILTIFAAIIRKSVFVSTFSSLLMVVSIYFGIMFGVQ</sequence>
<dbReference type="GO" id="GO:0006825">
    <property type="term" value="P:copper ion transport"/>
    <property type="evidence" value="ECO:0007669"/>
    <property type="project" value="InterPro"/>
</dbReference>
<evidence type="ECO:0008006" key="5">
    <source>
        <dbReference type="Google" id="ProtNLM"/>
    </source>
</evidence>